<comment type="caution">
    <text evidence="1">The sequence shown here is derived from an EMBL/GenBank/DDBJ whole genome shotgun (WGS) entry which is preliminary data.</text>
</comment>
<proteinExistence type="predicted"/>
<dbReference type="AlphaFoldDB" id="A0AA39THP6"/>
<evidence type="ECO:0000313" key="2">
    <source>
        <dbReference type="Proteomes" id="UP001175000"/>
    </source>
</evidence>
<reference evidence="1" key="1">
    <citation type="submission" date="2023-06" db="EMBL/GenBank/DDBJ databases">
        <title>Genome-scale phylogeny and comparative genomics of the fungal order Sordariales.</title>
        <authorList>
            <consortium name="Lawrence Berkeley National Laboratory"/>
            <person name="Hensen N."/>
            <person name="Bonometti L."/>
            <person name="Westerberg I."/>
            <person name="Brannstrom I.O."/>
            <person name="Guillou S."/>
            <person name="Cros-Aarteil S."/>
            <person name="Calhoun S."/>
            <person name="Haridas S."/>
            <person name="Kuo A."/>
            <person name="Mondo S."/>
            <person name="Pangilinan J."/>
            <person name="Riley R."/>
            <person name="Labutti K."/>
            <person name="Andreopoulos B."/>
            <person name="Lipzen A."/>
            <person name="Chen C."/>
            <person name="Yanf M."/>
            <person name="Daum C."/>
            <person name="Ng V."/>
            <person name="Clum A."/>
            <person name="Steindorff A."/>
            <person name="Ohm R."/>
            <person name="Martin F."/>
            <person name="Silar P."/>
            <person name="Natvig D."/>
            <person name="Lalanne C."/>
            <person name="Gautier V."/>
            <person name="Ament-Velasquez S.L."/>
            <person name="Kruys A."/>
            <person name="Hutchinson M.I."/>
            <person name="Powell A.J."/>
            <person name="Barry K."/>
            <person name="Miller A.N."/>
            <person name="Grigoriev I.V."/>
            <person name="Debuchy R."/>
            <person name="Gladieux P."/>
            <person name="Thoren M.H."/>
            <person name="Johannesson H."/>
        </authorList>
    </citation>
    <scope>NUCLEOTIDE SEQUENCE</scope>
    <source>
        <strain evidence="1">CBS 606.72</strain>
    </source>
</reference>
<organism evidence="1 2">
    <name type="scientific">Immersiella caudata</name>
    <dbReference type="NCBI Taxonomy" id="314043"/>
    <lineage>
        <taxon>Eukaryota</taxon>
        <taxon>Fungi</taxon>
        <taxon>Dikarya</taxon>
        <taxon>Ascomycota</taxon>
        <taxon>Pezizomycotina</taxon>
        <taxon>Sordariomycetes</taxon>
        <taxon>Sordariomycetidae</taxon>
        <taxon>Sordariales</taxon>
        <taxon>Lasiosphaeriaceae</taxon>
        <taxon>Immersiella</taxon>
    </lineage>
</organism>
<keyword evidence="2" id="KW-1185">Reference proteome</keyword>
<protein>
    <submittedName>
        <fullName evidence="1">Uncharacterized protein</fullName>
    </submittedName>
</protein>
<accession>A0AA39THP6</accession>
<dbReference type="EMBL" id="JAULSU010000007">
    <property type="protein sequence ID" value="KAK0611662.1"/>
    <property type="molecule type" value="Genomic_DNA"/>
</dbReference>
<gene>
    <name evidence="1" type="ORF">B0T14DRAFT_333383</name>
</gene>
<name>A0AA39THP6_9PEZI</name>
<evidence type="ECO:0000313" key="1">
    <source>
        <dbReference type="EMBL" id="KAK0611662.1"/>
    </source>
</evidence>
<dbReference type="Proteomes" id="UP001175000">
    <property type="component" value="Unassembled WGS sequence"/>
</dbReference>
<sequence length="66" mass="7853">MAELCSQEGKSVYLIFHVFKMLSEKVDVRLYVNPVELERQRTLHFSPDNYTVTPTANRKRKQIRKL</sequence>